<evidence type="ECO:0008006" key="4">
    <source>
        <dbReference type="Google" id="ProtNLM"/>
    </source>
</evidence>
<keyword evidence="3" id="KW-1185">Reference proteome</keyword>
<reference evidence="1" key="1">
    <citation type="journal article" date="2020" name="Nat. Commun.">
        <title>Large-scale genome sequencing of mycorrhizal fungi provides insights into the early evolution of symbiotic traits.</title>
        <authorList>
            <person name="Miyauchi S."/>
            <person name="Kiss E."/>
            <person name="Kuo A."/>
            <person name="Drula E."/>
            <person name="Kohler A."/>
            <person name="Sanchez-Garcia M."/>
            <person name="Morin E."/>
            <person name="Andreopoulos B."/>
            <person name="Barry K.W."/>
            <person name="Bonito G."/>
            <person name="Buee M."/>
            <person name="Carver A."/>
            <person name="Chen C."/>
            <person name="Cichocki N."/>
            <person name="Clum A."/>
            <person name="Culley D."/>
            <person name="Crous P.W."/>
            <person name="Fauchery L."/>
            <person name="Girlanda M."/>
            <person name="Hayes R.D."/>
            <person name="Keri Z."/>
            <person name="LaButti K."/>
            <person name="Lipzen A."/>
            <person name="Lombard V."/>
            <person name="Magnuson J."/>
            <person name="Maillard F."/>
            <person name="Murat C."/>
            <person name="Nolan M."/>
            <person name="Ohm R.A."/>
            <person name="Pangilinan J."/>
            <person name="Pereira M.F."/>
            <person name="Perotto S."/>
            <person name="Peter M."/>
            <person name="Pfister S."/>
            <person name="Riley R."/>
            <person name="Sitrit Y."/>
            <person name="Stielow J.B."/>
            <person name="Szollosi G."/>
            <person name="Zifcakova L."/>
            <person name="Stursova M."/>
            <person name="Spatafora J.W."/>
            <person name="Tedersoo L."/>
            <person name="Vaario L.M."/>
            <person name="Yamada A."/>
            <person name="Yan M."/>
            <person name="Wang P."/>
            <person name="Xu J."/>
            <person name="Bruns T."/>
            <person name="Baldrian P."/>
            <person name="Vilgalys R."/>
            <person name="Dunand C."/>
            <person name="Henrissat B."/>
            <person name="Grigoriev I.V."/>
            <person name="Hibbett D."/>
            <person name="Nagy L.G."/>
            <person name="Martin F.M."/>
        </authorList>
    </citation>
    <scope>NUCLEOTIDE SEQUENCE</scope>
    <source>
        <strain evidence="1">UH-Tt-Lm1</strain>
    </source>
</reference>
<dbReference type="Proteomes" id="UP000736335">
    <property type="component" value="Unassembled WGS sequence"/>
</dbReference>
<protein>
    <recommendedName>
        <fullName evidence="4">HNH nuclease domain-containing protein</fullName>
    </recommendedName>
</protein>
<name>A0A9P6H2C7_9AGAM</name>
<evidence type="ECO:0000313" key="1">
    <source>
        <dbReference type="EMBL" id="KAF9777693.1"/>
    </source>
</evidence>
<dbReference type="EMBL" id="WIUZ02000012">
    <property type="protein sequence ID" value="KAF9782064.1"/>
    <property type="molecule type" value="Genomic_DNA"/>
</dbReference>
<comment type="caution">
    <text evidence="1">The sequence shown here is derived from an EMBL/GenBank/DDBJ whole genome shotgun (WGS) entry which is preliminary data.</text>
</comment>
<dbReference type="OrthoDB" id="2104739at2759"/>
<accession>A0A9P6H2C7</accession>
<organism evidence="1 3">
    <name type="scientific">Thelephora terrestris</name>
    <dbReference type="NCBI Taxonomy" id="56493"/>
    <lineage>
        <taxon>Eukaryota</taxon>
        <taxon>Fungi</taxon>
        <taxon>Dikarya</taxon>
        <taxon>Basidiomycota</taxon>
        <taxon>Agaricomycotina</taxon>
        <taxon>Agaricomycetes</taxon>
        <taxon>Thelephorales</taxon>
        <taxon>Thelephoraceae</taxon>
        <taxon>Thelephora</taxon>
    </lineage>
</organism>
<gene>
    <name evidence="2" type="ORF">BJ322DRAFT_1074154</name>
    <name evidence="1" type="ORF">BJ322DRAFT_1095617</name>
</gene>
<proteinExistence type="predicted"/>
<dbReference type="AlphaFoldDB" id="A0A9P6H2C7"/>
<evidence type="ECO:0000313" key="2">
    <source>
        <dbReference type="EMBL" id="KAF9782064.1"/>
    </source>
</evidence>
<evidence type="ECO:0000313" key="3">
    <source>
        <dbReference type="Proteomes" id="UP000736335"/>
    </source>
</evidence>
<sequence>MTIITSSPLPAINSPRIKELRLSEIPNCLNAYHMILGAEGRAVERNAEQDIISARVFGHLLLDFHAPPRIFGDKPCATLVKWIISPTQNPDRSQDDVVFISGKLLCDKLLRLFRKSTALYAAPYSPPSCPSFEMQEEMTKYLMEASSKDYRTLRMKVLARDGYRCMITGLFDEESYKRCAELRTIARRDNVYKVVVQTSQILKESTMQGIDPAGTDEEGPMVNKTYHAAGAMTVLENLGLSDLTDAFKKAGGVHSIWNLLSLESNLHFKFNDLDLWFEQTDQEHRYNVCVLDELDEVYIHRNFSSAKNPVLGAPMVVDFTSNLETVPPPNPKLLALHAACARVAHMSGATEFFDKIHRDAEEMEVLASDGSSAPLLDILISPFAVIHGLA</sequence>
<dbReference type="EMBL" id="WIUZ02000029">
    <property type="protein sequence ID" value="KAF9777693.1"/>
    <property type="molecule type" value="Genomic_DNA"/>
</dbReference>
<reference evidence="1" key="2">
    <citation type="submission" date="2020-11" db="EMBL/GenBank/DDBJ databases">
        <authorList>
            <consortium name="DOE Joint Genome Institute"/>
            <person name="Kuo A."/>
            <person name="Miyauchi S."/>
            <person name="Kiss E."/>
            <person name="Drula E."/>
            <person name="Kohler A."/>
            <person name="Sanchez-Garcia M."/>
            <person name="Andreopoulos B."/>
            <person name="Barry K.W."/>
            <person name="Bonito G."/>
            <person name="Buee M."/>
            <person name="Carver A."/>
            <person name="Chen C."/>
            <person name="Cichocki N."/>
            <person name="Clum A."/>
            <person name="Culley D."/>
            <person name="Crous P.W."/>
            <person name="Fauchery L."/>
            <person name="Girlanda M."/>
            <person name="Hayes R."/>
            <person name="Keri Z."/>
            <person name="Labutti K."/>
            <person name="Lipzen A."/>
            <person name="Lombard V."/>
            <person name="Magnuson J."/>
            <person name="Maillard F."/>
            <person name="Morin E."/>
            <person name="Murat C."/>
            <person name="Nolan M."/>
            <person name="Ohm R."/>
            <person name="Pangilinan J."/>
            <person name="Pereira M."/>
            <person name="Perotto S."/>
            <person name="Peter M."/>
            <person name="Riley R."/>
            <person name="Sitrit Y."/>
            <person name="Stielow B."/>
            <person name="Szollosi G."/>
            <person name="Zifcakova L."/>
            <person name="Stursova M."/>
            <person name="Spatafora J.W."/>
            <person name="Tedersoo L."/>
            <person name="Vaario L.-M."/>
            <person name="Yamada A."/>
            <person name="Yan M."/>
            <person name="Wang P."/>
            <person name="Xu J."/>
            <person name="Bruns T."/>
            <person name="Baldrian P."/>
            <person name="Vilgalys R."/>
            <person name="Henrissat B."/>
            <person name="Grigoriev I.V."/>
            <person name="Hibbett D."/>
            <person name="Nagy L.G."/>
            <person name="Martin F.M."/>
        </authorList>
    </citation>
    <scope>NUCLEOTIDE SEQUENCE</scope>
    <source>
        <strain evidence="1">UH-Tt-Lm1</strain>
    </source>
</reference>